<dbReference type="AlphaFoldDB" id="A0ABD0K9N6"/>
<dbReference type="Pfam" id="PF00188">
    <property type="entry name" value="CAP"/>
    <property type="match status" value="1"/>
</dbReference>
<keyword evidence="3" id="KW-1185">Reference proteome</keyword>
<dbReference type="PRINTS" id="PR00837">
    <property type="entry name" value="V5TPXLIKE"/>
</dbReference>
<dbReference type="Gene3D" id="3.40.33.10">
    <property type="entry name" value="CAP"/>
    <property type="match status" value="1"/>
</dbReference>
<dbReference type="Proteomes" id="UP001519460">
    <property type="component" value="Unassembled WGS sequence"/>
</dbReference>
<protein>
    <recommendedName>
        <fullName evidence="1">SCP domain-containing protein</fullName>
    </recommendedName>
</protein>
<name>A0ABD0K9N6_9CAEN</name>
<gene>
    <name evidence="2" type="ORF">BaRGS_00025008</name>
</gene>
<comment type="caution">
    <text evidence="2">The sequence shown here is derived from an EMBL/GenBank/DDBJ whole genome shotgun (WGS) entry which is preliminary data.</text>
</comment>
<sequence length="175" mass="19183">MCIVGDVGTNVPLKQATKDAIVERHNRVRARVDPPAADMAKVMWDDNLAIVAAKWARQCLKRHDVYKGVPTLPDVSVGQNIAIGHRHFRAAMGGWIIEKSDFVYGVGSNMTIGHYTQIVNARVQRVGCGRADCPGTRFYVCNYAASQVSVRFPYKNATTSCSDCPKHCDASGKLC</sequence>
<dbReference type="EMBL" id="JACVVK020000221">
    <property type="protein sequence ID" value="KAK7483792.1"/>
    <property type="molecule type" value="Genomic_DNA"/>
</dbReference>
<reference evidence="2 3" key="1">
    <citation type="journal article" date="2023" name="Sci. Data">
        <title>Genome assembly of the Korean intertidal mud-creeper Batillaria attramentaria.</title>
        <authorList>
            <person name="Patra A.K."/>
            <person name="Ho P.T."/>
            <person name="Jun S."/>
            <person name="Lee S.J."/>
            <person name="Kim Y."/>
            <person name="Won Y.J."/>
        </authorList>
    </citation>
    <scope>NUCLEOTIDE SEQUENCE [LARGE SCALE GENOMIC DNA]</scope>
    <source>
        <strain evidence="2">Wonlab-2016</strain>
    </source>
</reference>
<evidence type="ECO:0000313" key="2">
    <source>
        <dbReference type="EMBL" id="KAK7483792.1"/>
    </source>
</evidence>
<dbReference type="PANTHER" id="PTHR10334">
    <property type="entry name" value="CYSTEINE-RICH SECRETORY PROTEIN-RELATED"/>
    <property type="match status" value="1"/>
</dbReference>
<dbReference type="SMART" id="SM00198">
    <property type="entry name" value="SCP"/>
    <property type="match status" value="1"/>
</dbReference>
<feature type="domain" description="SCP" evidence="1">
    <location>
        <begin position="16"/>
        <end position="144"/>
    </location>
</feature>
<dbReference type="InterPro" id="IPR035940">
    <property type="entry name" value="CAP_sf"/>
</dbReference>
<dbReference type="SUPFAM" id="SSF55797">
    <property type="entry name" value="PR-1-like"/>
    <property type="match status" value="1"/>
</dbReference>
<feature type="non-terminal residue" evidence="2">
    <location>
        <position position="175"/>
    </location>
</feature>
<evidence type="ECO:0000313" key="3">
    <source>
        <dbReference type="Proteomes" id="UP001519460"/>
    </source>
</evidence>
<proteinExistence type="predicted"/>
<dbReference type="InterPro" id="IPR014044">
    <property type="entry name" value="CAP_dom"/>
</dbReference>
<dbReference type="InterPro" id="IPR001283">
    <property type="entry name" value="CRISP-related"/>
</dbReference>
<organism evidence="2 3">
    <name type="scientific">Batillaria attramentaria</name>
    <dbReference type="NCBI Taxonomy" id="370345"/>
    <lineage>
        <taxon>Eukaryota</taxon>
        <taxon>Metazoa</taxon>
        <taxon>Spiralia</taxon>
        <taxon>Lophotrochozoa</taxon>
        <taxon>Mollusca</taxon>
        <taxon>Gastropoda</taxon>
        <taxon>Caenogastropoda</taxon>
        <taxon>Sorbeoconcha</taxon>
        <taxon>Cerithioidea</taxon>
        <taxon>Batillariidae</taxon>
        <taxon>Batillaria</taxon>
    </lineage>
</organism>
<evidence type="ECO:0000259" key="1">
    <source>
        <dbReference type="SMART" id="SM00198"/>
    </source>
</evidence>
<accession>A0ABD0K9N6</accession>